<comment type="caution">
    <text evidence="3">The sequence shown here is derived from an EMBL/GenBank/DDBJ whole genome shotgun (WGS) entry which is preliminary data.</text>
</comment>
<gene>
    <name evidence="3" type="ORF">HRG_05978</name>
</gene>
<evidence type="ECO:0000256" key="2">
    <source>
        <dbReference type="SAM" id="SignalP"/>
    </source>
</evidence>
<feature type="compositionally biased region" description="Polar residues" evidence="1">
    <location>
        <begin position="55"/>
        <end position="71"/>
    </location>
</feature>
<name>A0A9P8SHT4_9HYPO</name>
<dbReference type="AlphaFoldDB" id="A0A9P8SHT4"/>
<proteinExistence type="predicted"/>
<dbReference type="EMBL" id="JAIZPD010000005">
    <property type="protein sequence ID" value="KAH0963468.1"/>
    <property type="molecule type" value="Genomic_DNA"/>
</dbReference>
<feature type="signal peptide" evidence="2">
    <location>
        <begin position="1"/>
        <end position="19"/>
    </location>
</feature>
<feature type="region of interest" description="Disordered" evidence="1">
    <location>
        <begin position="147"/>
        <end position="172"/>
    </location>
</feature>
<organism evidence="3 4">
    <name type="scientific">Hirsutella rhossiliensis</name>
    <dbReference type="NCBI Taxonomy" id="111463"/>
    <lineage>
        <taxon>Eukaryota</taxon>
        <taxon>Fungi</taxon>
        <taxon>Dikarya</taxon>
        <taxon>Ascomycota</taxon>
        <taxon>Pezizomycotina</taxon>
        <taxon>Sordariomycetes</taxon>
        <taxon>Hypocreomycetidae</taxon>
        <taxon>Hypocreales</taxon>
        <taxon>Ophiocordycipitaceae</taxon>
        <taxon>Hirsutella</taxon>
    </lineage>
</organism>
<feature type="compositionally biased region" description="Polar residues" evidence="1">
    <location>
        <begin position="34"/>
        <end position="48"/>
    </location>
</feature>
<feature type="region of interest" description="Disordered" evidence="1">
    <location>
        <begin position="20"/>
        <end position="84"/>
    </location>
</feature>
<dbReference type="RefSeq" id="XP_044720981.1">
    <property type="nucleotide sequence ID" value="XM_044864449.1"/>
</dbReference>
<evidence type="ECO:0000313" key="3">
    <source>
        <dbReference type="EMBL" id="KAH0963468.1"/>
    </source>
</evidence>
<accession>A0A9P8SHT4</accession>
<sequence>MFLNTMTFVVASLAAVTDAAQNSDKQENVHRVKSPSTLVDETASSNCHDQAHLPQVNQDQGQQPRLLSSNDDSMDQAPDVDTTLSTIKPQNDDNIVFNKKLAVSSFLQTNETQHSPSLRLLDHETGQVIEWVQFVVQRLPDGNDDAAEFCHGEVDTEDTEHLDRDDDDPGDL</sequence>
<evidence type="ECO:0000313" key="4">
    <source>
        <dbReference type="Proteomes" id="UP000824596"/>
    </source>
</evidence>
<feature type="compositionally biased region" description="Basic and acidic residues" evidence="1">
    <location>
        <begin position="148"/>
        <end position="164"/>
    </location>
</feature>
<keyword evidence="2" id="KW-0732">Signal</keyword>
<protein>
    <submittedName>
        <fullName evidence="3">Uncharacterized protein</fullName>
    </submittedName>
</protein>
<keyword evidence="4" id="KW-1185">Reference proteome</keyword>
<dbReference type="GeneID" id="68355107"/>
<evidence type="ECO:0000256" key="1">
    <source>
        <dbReference type="SAM" id="MobiDB-lite"/>
    </source>
</evidence>
<dbReference type="Proteomes" id="UP000824596">
    <property type="component" value="Unassembled WGS sequence"/>
</dbReference>
<feature type="chain" id="PRO_5040207446" evidence="2">
    <location>
        <begin position="20"/>
        <end position="172"/>
    </location>
</feature>
<reference evidence="3" key="1">
    <citation type="submission" date="2021-09" db="EMBL/GenBank/DDBJ databases">
        <title>A high-quality genome of the endoparasitic fungus Hirsutella rhossiliensis with a comparison of Hirsutella genomes reveals transposable elements contributing to genome size variation.</title>
        <authorList>
            <person name="Lin R."/>
            <person name="Jiao Y."/>
            <person name="Sun X."/>
            <person name="Ling J."/>
            <person name="Xie B."/>
            <person name="Cheng X."/>
        </authorList>
    </citation>
    <scope>NUCLEOTIDE SEQUENCE</scope>
    <source>
        <strain evidence="3">HR02</strain>
    </source>
</reference>